<accession>A0A8J6ZKX0</accession>
<comment type="caution">
    <text evidence="2">The sequence shown here is derived from an EMBL/GenBank/DDBJ whole genome shotgun (WGS) entry which is preliminary data.</text>
</comment>
<dbReference type="RefSeq" id="WP_193916783.1">
    <property type="nucleotide sequence ID" value="NZ_JADEXS020000001.1"/>
</dbReference>
<keyword evidence="3" id="KW-1185">Reference proteome</keyword>
<evidence type="ECO:0000313" key="3">
    <source>
        <dbReference type="Proteomes" id="UP000622533"/>
    </source>
</evidence>
<name>A0A8J6ZKX0_DESMC</name>
<proteinExistence type="predicted"/>
<dbReference type="Pfam" id="PF06051">
    <property type="entry name" value="DUF928"/>
    <property type="match status" value="1"/>
</dbReference>
<keyword evidence="1" id="KW-0732">Signal</keyword>
<evidence type="ECO:0000256" key="1">
    <source>
        <dbReference type="SAM" id="SignalP"/>
    </source>
</evidence>
<sequence length="253" mass="28441">MMQIRPNFRKIIPISTLTALLSTSLVSPFFSQPVQAQSVLQRIQSLFTRKRSEGAASGRSRAGVSRSQCSELDANNLIALVPESNEGLTTNKYPNFLFFVPFGGSAKSPPAKFRLLDEQKNPVLKNPILLSLPKQKGLVSLKLPSSEKPLQVGKRYNWYFSISCTNQQGTPTIFDVNGWIKLVAPNSALVQQLKKTPPQNQYAVYAENDLWFDTVNQLAKYRTVHQKEWTELLSLYGLAELPQTTITELRIQK</sequence>
<dbReference type="EMBL" id="JADEXS010000144">
    <property type="protein sequence ID" value="MBE9023255.1"/>
    <property type="molecule type" value="Genomic_DNA"/>
</dbReference>
<feature type="chain" id="PRO_5035236683" evidence="1">
    <location>
        <begin position="37"/>
        <end position="253"/>
    </location>
</feature>
<dbReference type="InterPro" id="IPR010328">
    <property type="entry name" value="DUF928"/>
</dbReference>
<gene>
    <name evidence="2" type="ORF">IQ276_12705</name>
</gene>
<feature type="signal peptide" evidence="1">
    <location>
        <begin position="1"/>
        <end position="36"/>
    </location>
</feature>
<evidence type="ECO:0000313" key="2">
    <source>
        <dbReference type="EMBL" id="MBE9023255.1"/>
    </source>
</evidence>
<protein>
    <submittedName>
        <fullName evidence="2">DUF928 domain-containing protein</fullName>
    </submittedName>
</protein>
<dbReference type="AlphaFoldDB" id="A0A8J6ZKX0"/>
<reference evidence="2" key="1">
    <citation type="submission" date="2020-10" db="EMBL/GenBank/DDBJ databases">
        <authorList>
            <person name="Castelo-Branco R."/>
            <person name="Eusebio N."/>
            <person name="Adriana R."/>
            <person name="Vieira A."/>
            <person name="Brugerolle De Fraissinette N."/>
            <person name="Rezende De Castro R."/>
            <person name="Schneider M.P."/>
            <person name="Vasconcelos V."/>
            <person name="Leao P.N."/>
        </authorList>
    </citation>
    <scope>NUCLEOTIDE SEQUENCE</scope>
    <source>
        <strain evidence="2">LEGE 12446</strain>
    </source>
</reference>
<organism evidence="2 3">
    <name type="scientific">Desmonostoc muscorum LEGE 12446</name>
    <dbReference type="NCBI Taxonomy" id="1828758"/>
    <lineage>
        <taxon>Bacteria</taxon>
        <taxon>Bacillati</taxon>
        <taxon>Cyanobacteriota</taxon>
        <taxon>Cyanophyceae</taxon>
        <taxon>Nostocales</taxon>
        <taxon>Nostocaceae</taxon>
        <taxon>Desmonostoc</taxon>
    </lineage>
</organism>
<dbReference type="Proteomes" id="UP000622533">
    <property type="component" value="Unassembled WGS sequence"/>
</dbReference>